<dbReference type="VEuPathDB" id="AmoebaDB:NAEGRDRAFT_46617"/>
<dbReference type="SUPFAM" id="SSF53187">
    <property type="entry name" value="Zn-dependent exopeptidases"/>
    <property type="match status" value="1"/>
</dbReference>
<dbReference type="OrthoDB" id="270449at2759"/>
<gene>
    <name evidence="1" type="ORF">NAEGRDRAFT_46617</name>
</gene>
<dbReference type="RefSeq" id="XP_002681122.1">
    <property type="nucleotide sequence ID" value="XM_002681076.1"/>
</dbReference>
<dbReference type="Proteomes" id="UP000006671">
    <property type="component" value="Unassembled WGS sequence"/>
</dbReference>
<sequence length="466" mass="53425">MYFSRCITNKLLVSATTFSATCMAILMALIMLSSVTTANSQTYSFNKDMDYFSSNYVEAYQKFKQVCEATGGYKYSEYELPSILGLQGEKLYMSACFHEERANMLKNSAESNVFLTFSGVHGQEGFAGSPIQIAMIKNDTKYQFNLPENTYPIHIHMLNPYGASYATKENENNVDMLKNLNEHYIDVPGWEISKNVLLEQFIDNMNISYIHLESVQAQAVNYFNTLLAKVGLPAFTQSSVLGQIHRKIGIAYAGTTEEWTAKQVKIILNQLLKGYSSEYTKSRKVLYIDLHTAVGEYGNVYAMFDPEWIPFAKQYLLKNEYIHDNLFPFPNGKYFGHFIKELALMSGSKANLTIVPTAWEIGTFPQDAYQNYFLFQLNCRFYQNITDRNPNFCPFVNSKVGEYFYPQDDNWKSWAFGNLTIAMRSSMNGMNQWILEEKWRVASLANCNIMQSFMVIVMIICLIVLL</sequence>
<dbReference type="KEGG" id="ngr:NAEGRDRAFT_46617"/>
<dbReference type="AlphaFoldDB" id="D2V4F8"/>
<organism evidence="2">
    <name type="scientific">Naegleria gruberi</name>
    <name type="common">Amoeba</name>
    <dbReference type="NCBI Taxonomy" id="5762"/>
    <lineage>
        <taxon>Eukaryota</taxon>
        <taxon>Discoba</taxon>
        <taxon>Heterolobosea</taxon>
        <taxon>Tetramitia</taxon>
        <taxon>Eutetramitia</taxon>
        <taxon>Vahlkampfiidae</taxon>
        <taxon>Naegleria</taxon>
    </lineage>
</organism>
<dbReference type="Pfam" id="PF10994">
    <property type="entry name" value="DUF2817"/>
    <property type="match status" value="1"/>
</dbReference>
<evidence type="ECO:0000313" key="1">
    <source>
        <dbReference type="EMBL" id="EFC48378.1"/>
    </source>
</evidence>
<dbReference type="Gene3D" id="3.40.630.10">
    <property type="entry name" value="Zn peptidases"/>
    <property type="match status" value="1"/>
</dbReference>
<keyword evidence="2" id="KW-1185">Reference proteome</keyword>
<dbReference type="EMBL" id="GG738851">
    <property type="protein sequence ID" value="EFC48378.1"/>
    <property type="molecule type" value="Genomic_DNA"/>
</dbReference>
<protein>
    <submittedName>
        <fullName evidence="1">Predicted protein</fullName>
    </submittedName>
</protein>
<accession>D2V4F8</accession>
<dbReference type="GeneID" id="8849840"/>
<dbReference type="InterPro" id="IPR021259">
    <property type="entry name" value="DUF2817"/>
</dbReference>
<reference evidence="1 2" key="1">
    <citation type="journal article" date="2010" name="Cell">
        <title>The genome of Naegleria gruberi illuminates early eukaryotic versatility.</title>
        <authorList>
            <person name="Fritz-Laylin L.K."/>
            <person name="Prochnik S.E."/>
            <person name="Ginger M.L."/>
            <person name="Dacks J.B."/>
            <person name="Carpenter M.L."/>
            <person name="Field M.C."/>
            <person name="Kuo A."/>
            <person name="Paredez A."/>
            <person name="Chapman J."/>
            <person name="Pham J."/>
            <person name="Shu S."/>
            <person name="Neupane R."/>
            <person name="Cipriano M."/>
            <person name="Mancuso J."/>
            <person name="Tu H."/>
            <person name="Salamov A."/>
            <person name="Lindquist E."/>
            <person name="Shapiro H."/>
            <person name="Lucas S."/>
            <person name="Grigoriev I.V."/>
            <person name="Cande W.Z."/>
            <person name="Fulton C."/>
            <person name="Rokhsar D.S."/>
            <person name="Dawson S.C."/>
        </authorList>
    </citation>
    <scope>NUCLEOTIDE SEQUENCE [LARGE SCALE GENOMIC DNA]</scope>
    <source>
        <strain evidence="1 2">NEG-M</strain>
    </source>
</reference>
<name>D2V4F8_NAEGR</name>
<dbReference type="InParanoid" id="D2V4F8"/>
<proteinExistence type="predicted"/>
<evidence type="ECO:0000313" key="2">
    <source>
        <dbReference type="Proteomes" id="UP000006671"/>
    </source>
</evidence>